<dbReference type="PANTHER" id="PTHR10502">
    <property type="entry name" value="ANNEXIN"/>
    <property type="match status" value="1"/>
</dbReference>
<feature type="compositionally biased region" description="Basic and acidic residues" evidence="2">
    <location>
        <begin position="401"/>
        <end position="410"/>
    </location>
</feature>
<dbReference type="GO" id="GO:0005737">
    <property type="term" value="C:cytoplasm"/>
    <property type="evidence" value="ECO:0007669"/>
    <property type="project" value="TreeGrafter"/>
</dbReference>
<comment type="caution">
    <text evidence="3">The sequence shown here is derived from an EMBL/GenBank/DDBJ whole genome shotgun (WGS) entry which is preliminary data.</text>
</comment>
<dbReference type="GO" id="GO:0005544">
    <property type="term" value="F:calcium-dependent phospholipid binding"/>
    <property type="evidence" value="ECO:0007669"/>
    <property type="project" value="InterPro"/>
</dbReference>
<keyword evidence="4" id="KW-1185">Reference proteome</keyword>
<evidence type="ECO:0008006" key="5">
    <source>
        <dbReference type="Google" id="ProtNLM"/>
    </source>
</evidence>
<feature type="region of interest" description="Disordered" evidence="2">
    <location>
        <begin position="396"/>
        <end position="424"/>
    </location>
</feature>
<evidence type="ECO:0000313" key="4">
    <source>
        <dbReference type="Proteomes" id="UP000663870"/>
    </source>
</evidence>
<evidence type="ECO:0000256" key="1">
    <source>
        <dbReference type="ARBA" id="ARBA00007831"/>
    </source>
</evidence>
<gene>
    <name evidence="3" type="ORF">JXQ802_LOCUS19815</name>
</gene>
<dbReference type="GO" id="GO:0005886">
    <property type="term" value="C:plasma membrane"/>
    <property type="evidence" value="ECO:0007669"/>
    <property type="project" value="TreeGrafter"/>
</dbReference>
<organism evidence="3 4">
    <name type="scientific">Rotaria sordida</name>
    <dbReference type="NCBI Taxonomy" id="392033"/>
    <lineage>
        <taxon>Eukaryota</taxon>
        <taxon>Metazoa</taxon>
        <taxon>Spiralia</taxon>
        <taxon>Gnathifera</taxon>
        <taxon>Rotifera</taxon>
        <taxon>Eurotatoria</taxon>
        <taxon>Bdelloidea</taxon>
        <taxon>Philodinida</taxon>
        <taxon>Philodinidae</taxon>
        <taxon>Rotaria</taxon>
    </lineage>
</organism>
<reference evidence="3" key="1">
    <citation type="submission" date="2021-02" db="EMBL/GenBank/DDBJ databases">
        <authorList>
            <person name="Nowell W R."/>
        </authorList>
    </citation>
    <scope>NUCLEOTIDE SEQUENCE</scope>
</reference>
<dbReference type="InterPro" id="IPR037104">
    <property type="entry name" value="Annexin_sf"/>
</dbReference>
<dbReference type="AlphaFoldDB" id="A0A814Q113"/>
<sequence>MMTESTRSKTNPTPNYLFRNVTELTLTINQQWPIKSIEHLSTIVNLSNLQKVYLNFGCDCKFAVSLDVEMDTLFKRAWNLRSIQITCNDSERMKLITLNAICLKLPSHIKRLDTDIMTHKLDLNFLARSLSCYNREQRLILVQDLEYEHNYKIIDMVLEQLESPMRSCVLALSFEPIELYVHHVHDLLFLTFQNKSNMNISKNSIETDLHVVQSKESLLSKLIIQLLEGQRNEDITYSVSAAKVIAKKLSETSKDATSGIDSDIFIKIFTHDAFAQLSAVFDIYEDRYGCPIQAAIQHQCENQIEVECFQDIVEYTRSPAGYHAKILRQALDQNPVDYITLIRISVGHEGKDLSEIKLEYSKVFDETLDQTIQDRIDILEIKRLLLTIITIGDDTMPNDSSETRSDKRDSSSLVSEANAFHSQN</sequence>
<protein>
    <recommendedName>
        <fullName evidence="5">Annexin</fullName>
    </recommendedName>
</protein>
<dbReference type="SUPFAM" id="SSF47874">
    <property type="entry name" value="Annexin"/>
    <property type="match status" value="1"/>
</dbReference>
<proteinExistence type="inferred from homology"/>
<evidence type="ECO:0000256" key="2">
    <source>
        <dbReference type="SAM" id="MobiDB-lite"/>
    </source>
</evidence>
<feature type="compositionally biased region" description="Polar residues" evidence="2">
    <location>
        <begin position="411"/>
        <end position="424"/>
    </location>
</feature>
<dbReference type="Proteomes" id="UP000663870">
    <property type="component" value="Unassembled WGS sequence"/>
</dbReference>
<comment type="similarity">
    <text evidence="1">Belongs to the annexin family.</text>
</comment>
<dbReference type="GO" id="GO:0001786">
    <property type="term" value="F:phosphatidylserine binding"/>
    <property type="evidence" value="ECO:0007669"/>
    <property type="project" value="TreeGrafter"/>
</dbReference>
<dbReference type="GO" id="GO:0005509">
    <property type="term" value="F:calcium ion binding"/>
    <property type="evidence" value="ECO:0007669"/>
    <property type="project" value="InterPro"/>
</dbReference>
<dbReference type="Gene3D" id="1.10.220.10">
    <property type="entry name" value="Annexin"/>
    <property type="match status" value="2"/>
</dbReference>
<evidence type="ECO:0000313" key="3">
    <source>
        <dbReference type="EMBL" id="CAF1113318.1"/>
    </source>
</evidence>
<dbReference type="PANTHER" id="PTHR10502:SF102">
    <property type="entry name" value="ANNEXIN B11"/>
    <property type="match status" value="1"/>
</dbReference>
<dbReference type="EMBL" id="CAJNOL010000553">
    <property type="protein sequence ID" value="CAF1113318.1"/>
    <property type="molecule type" value="Genomic_DNA"/>
</dbReference>
<accession>A0A814Q113</accession>
<name>A0A814Q113_9BILA</name>